<comment type="similarity">
    <text evidence="1">Belongs to the FAH family.</text>
</comment>
<accession>A0A381Q174</accession>
<feature type="domain" description="Fumarylacetoacetase-like C-terminal" evidence="3">
    <location>
        <begin position="71"/>
        <end position="276"/>
    </location>
</feature>
<proteinExistence type="inferred from homology"/>
<evidence type="ECO:0000256" key="2">
    <source>
        <dbReference type="ARBA" id="ARBA00022723"/>
    </source>
</evidence>
<name>A0A381Q174_9ZZZZ</name>
<sequence length="280" mass="30024">MRLANVGGRAAVLVDDQVVDVEQATDGDLGPDPMVLVDLANHPRLASLSPDAACPNLDESKLGPPVPRPSKIIAIALNYRSHAEEAGRAIPTEPHVMAKFPTCVAGPFDDVSMFDLEMVDYEVELVLAIGREGRGILEVDAWDHVAGLMVGNDVSDRNEQFRPPVRQFSMAKSYDRFGPIGPVMLTPDGVPDRNGLAVSLSVDGEVRQEAHTSDFIFPVPELLAWLSRYVTLQIGDLVFTGTPGGVGDSMDPPTYLTDGQVVVATVEGIGSIRNRFVAGP</sequence>
<dbReference type="PANTHER" id="PTHR42796">
    <property type="entry name" value="FUMARYLACETOACETATE HYDROLASE DOMAIN-CONTAINING PROTEIN 2A-RELATED"/>
    <property type="match status" value="1"/>
</dbReference>
<dbReference type="GO" id="GO:0003824">
    <property type="term" value="F:catalytic activity"/>
    <property type="evidence" value="ECO:0007669"/>
    <property type="project" value="InterPro"/>
</dbReference>
<keyword evidence="2" id="KW-0479">Metal-binding</keyword>
<dbReference type="InterPro" id="IPR036663">
    <property type="entry name" value="Fumarylacetoacetase_C_sf"/>
</dbReference>
<dbReference type="SUPFAM" id="SSF56529">
    <property type="entry name" value="FAH"/>
    <property type="match status" value="1"/>
</dbReference>
<dbReference type="InterPro" id="IPR051121">
    <property type="entry name" value="FAH"/>
</dbReference>
<reference evidence="4" key="1">
    <citation type="submission" date="2018-05" db="EMBL/GenBank/DDBJ databases">
        <authorList>
            <person name="Lanie J.A."/>
            <person name="Ng W.-L."/>
            <person name="Kazmierczak K.M."/>
            <person name="Andrzejewski T.M."/>
            <person name="Davidsen T.M."/>
            <person name="Wayne K.J."/>
            <person name="Tettelin H."/>
            <person name="Glass J.I."/>
            <person name="Rusch D."/>
            <person name="Podicherti R."/>
            <person name="Tsui H.-C.T."/>
            <person name="Winkler M.E."/>
        </authorList>
    </citation>
    <scope>NUCLEOTIDE SEQUENCE</scope>
</reference>
<dbReference type="AlphaFoldDB" id="A0A381Q174"/>
<organism evidence="4">
    <name type="scientific">marine metagenome</name>
    <dbReference type="NCBI Taxonomy" id="408172"/>
    <lineage>
        <taxon>unclassified sequences</taxon>
        <taxon>metagenomes</taxon>
        <taxon>ecological metagenomes</taxon>
    </lineage>
</organism>
<dbReference type="GO" id="GO:0044281">
    <property type="term" value="P:small molecule metabolic process"/>
    <property type="evidence" value="ECO:0007669"/>
    <property type="project" value="UniProtKB-ARBA"/>
</dbReference>
<dbReference type="GO" id="GO:0046872">
    <property type="term" value="F:metal ion binding"/>
    <property type="evidence" value="ECO:0007669"/>
    <property type="project" value="UniProtKB-KW"/>
</dbReference>
<evidence type="ECO:0000259" key="3">
    <source>
        <dbReference type="Pfam" id="PF01557"/>
    </source>
</evidence>
<dbReference type="PANTHER" id="PTHR42796:SF4">
    <property type="entry name" value="FUMARYLACETOACETATE HYDROLASE DOMAIN-CONTAINING PROTEIN 2A"/>
    <property type="match status" value="1"/>
</dbReference>
<gene>
    <name evidence="4" type="ORF">METZ01_LOCUS25919</name>
</gene>
<dbReference type="InterPro" id="IPR011234">
    <property type="entry name" value="Fumarylacetoacetase-like_C"/>
</dbReference>
<protein>
    <recommendedName>
        <fullName evidence="3">Fumarylacetoacetase-like C-terminal domain-containing protein</fullName>
    </recommendedName>
</protein>
<evidence type="ECO:0000256" key="1">
    <source>
        <dbReference type="ARBA" id="ARBA00010211"/>
    </source>
</evidence>
<dbReference type="Pfam" id="PF01557">
    <property type="entry name" value="FAA_hydrolase"/>
    <property type="match status" value="1"/>
</dbReference>
<dbReference type="Gene3D" id="3.90.850.10">
    <property type="entry name" value="Fumarylacetoacetase-like, C-terminal domain"/>
    <property type="match status" value="1"/>
</dbReference>
<evidence type="ECO:0000313" key="4">
    <source>
        <dbReference type="EMBL" id="SUZ73065.1"/>
    </source>
</evidence>
<dbReference type="EMBL" id="UINC01001166">
    <property type="protein sequence ID" value="SUZ73065.1"/>
    <property type="molecule type" value="Genomic_DNA"/>
</dbReference>